<dbReference type="Proteomes" id="UP000001918">
    <property type="component" value="Chromosome"/>
</dbReference>
<sequence length="39" mass="4052">MRKERPPAGADRSGAVTGMPAGAALGLVCNLLESRTNPW</sequence>
<evidence type="ECO:0000313" key="1">
    <source>
        <dbReference type="EMBL" id="ACY98299.1"/>
    </source>
</evidence>
<organism evidence="1 2">
    <name type="scientific">Thermomonospora curvata (strain ATCC 19995 / DSM 43183 / JCM 3096 / KCTC 9072 / NBRC 15933 / NCIMB 10081 / Henssen B9)</name>
    <dbReference type="NCBI Taxonomy" id="471852"/>
    <lineage>
        <taxon>Bacteria</taxon>
        <taxon>Bacillati</taxon>
        <taxon>Actinomycetota</taxon>
        <taxon>Actinomycetes</taxon>
        <taxon>Streptosporangiales</taxon>
        <taxon>Thermomonosporaceae</taxon>
        <taxon>Thermomonospora</taxon>
    </lineage>
</organism>
<reference evidence="1 2" key="1">
    <citation type="journal article" date="2011" name="Stand. Genomic Sci.">
        <title>Complete genome sequence of Thermomonospora curvata type strain (B9).</title>
        <authorList>
            <person name="Chertkov O."/>
            <person name="Sikorski J."/>
            <person name="Nolan M."/>
            <person name="Lapidus A."/>
            <person name="Lucas S."/>
            <person name="Del Rio T.G."/>
            <person name="Tice H."/>
            <person name="Cheng J.F."/>
            <person name="Goodwin L."/>
            <person name="Pitluck S."/>
            <person name="Liolios K."/>
            <person name="Ivanova N."/>
            <person name="Mavromatis K."/>
            <person name="Mikhailova N."/>
            <person name="Ovchinnikova G."/>
            <person name="Pati A."/>
            <person name="Chen A."/>
            <person name="Palaniappan K."/>
            <person name="Djao O.D."/>
            <person name="Land M."/>
            <person name="Hauser L."/>
            <person name="Chang Y.J."/>
            <person name="Jeffries C.D."/>
            <person name="Brettin T."/>
            <person name="Han C."/>
            <person name="Detter J.C."/>
            <person name="Rohde M."/>
            <person name="Goker M."/>
            <person name="Woyke T."/>
            <person name="Bristow J."/>
            <person name="Eisen J.A."/>
            <person name="Markowitz V."/>
            <person name="Hugenholtz P."/>
            <person name="Klenk H.P."/>
            <person name="Kyrpides N.C."/>
        </authorList>
    </citation>
    <scope>NUCLEOTIDE SEQUENCE [LARGE SCALE GENOMIC DNA]</scope>
    <source>
        <strain evidence="2">ATCC 19995 / DSM 43183 / JCM 3096 / KCTC 9072 / NBRC 15933 / NCIMB 10081 / Henssen B9</strain>
    </source>
</reference>
<accession>D1A604</accession>
<gene>
    <name evidence="1" type="ordered locus">Tcur_2753</name>
</gene>
<evidence type="ECO:0000313" key="2">
    <source>
        <dbReference type="Proteomes" id="UP000001918"/>
    </source>
</evidence>
<dbReference type="EMBL" id="CP001738">
    <property type="protein sequence ID" value="ACY98299.1"/>
    <property type="molecule type" value="Genomic_DNA"/>
</dbReference>
<dbReference type="HOGENOM" id="CLU_3318381_0_0_11"/>
<keyword evidence="2" id="KW-1185">Reference proteome</keyword>
<name>D1A604_THECD</name>
<dbReference type="KEGG" id="tcu:Tcur_2753"/>
<dbReference type="AlphaFoldDB" id="D1A604"/>
<dbReference type="STRING" id="471852.Tcur_2753"/>
<protein>
    <submittedName>
        <fullName evidence="1">Uncharacterized protein</fullName>
    </submittedName>
</protein>
<proteinExistence type="predicted"/>